<dbReference type="Pfam" id="PF07940">
    <property type="entry name" value="Hepar_II_III_C"/>
    <property type="match status" value="1"/>
</dbReference>
<feature type="domain" description="Heparinase II/III-like C-terminal" evidence="5">
    <location>
        <begin position="340"/>
        <end position="505"/>
    </location>
</feature>
<dbReference type="PANTHER" id="PTHR39210:SF1">
    <property type="entry name" value="HEPARIN-SULFATE LYASE"/>
    <property type="match status" value="1"/>
</dbReference>
<proteinExistence type="predicted"/>
<dbReference type="OrthoDB" id="7335480at2"/>
<dbReference type="InterPro" id="IPR008929">
    <property type="entry name" value="Chondroitin_lyas"/>
</dbReference>
<evidence type="ECO:0000256" key="4">
    <source>
        <dbReference type="ARBA" id="ARBA00023239"/>
    </source>
</evidence>
<dbReference type="Gene3D" id="2.70.98.70">
    <property type="match status" value="1"/>
</dbReference>
<feature type="domain" description="Heparin-sulfate lyase N-terminal" evidence="6">
    <location>
        <begin position="18"/>
        <end position="291"/>
    </location>
</feature>
<comment type="subcellular location">
    <subcellularLocation>
        <location evidence="1">Periplasm</location>
    </subcellularLocation>
</comment>
<keyword evidence="3" id="KW-0574">Periplasm</keyword>
<evidence type="ECO:0000313" key="8">
    <source>
        <dbReference type="Proteomes" id="UP000198604"/>
    </source>
</evidence>
<dbReference type="AlphaFoldDB" id="A0A0E4H6U1"/>
<dbReference type="GO" id="GO:0042597">
    <property type="term" value="C:periplasmic space"/>
    <property type="evidence" value="ECO:0007669"/>
    <property type="project" value="UniProtKB-SubCell"/>
</dbReference>
<evidence type="ECO:0000256" key="3">
    <source>
        <dbReference type="ARBA" id="ARBA00022764"/>
    </source>
</evidence>
<dbReference type="Pfam" id="PF16889">
    <property type="entry name" value="Hepar_II_III_N"/>
    <property type="match status" value="1"/>
</dbReference>
<dbReference type="Proteomes" id="UP000198604">
    <property type="component" value="Unassembled WGS sequence"/>
</dbReference>
<evidence type="ECO:0000256" key="1">
    <source>
        <dbReference type="ARBA" id="ARBA00004418"/>
    </source>
</evidence>
<organism evidence="7 8">
    <name type="scientific">Streptococcus varani</name>
    <dbReference type="NCBI Taxonomy" id="1608583"/>
    <lineage>
        <taxon>Bacteria</taxon>
        <taxon>Bacillati</taxon>
        <taxon>Bacillota</taxon>
        <taxon>Bacilli</taxon>
        <taxon>Lactobacillales</taxon>
        <taxon>Streptococcaceae</taxon>
        <taxon>Streptococcus</taxon>
    </lineage>
</organism>
<dbReference type="EMBL" id="CTEN01000001">
    <property type="protein sequence ID" value="CQR24018.1"/>
    <property type="molecule type" value="Genomic_DNA"/>
</dbReference>
<evidence type="ECO:0000259" key="6">
    <source>
        <dbReference type="Pfam" id="PF16889"/>
    </source>
</evidence>
<sequence>MTNKIEEFFQTFDIDFCRQYIEKYQAEERKEMIRKAELVMDNTFVFDHNWDMEPCQTPYHLDPIIWDRAITDDPEWNFMLNRQAFLVTLMTAYVAKADKAYLEKAKTLMIDWADSDLVLEPQSLACRTLDTGIRCFNWVKCLLFLIHFDVLTPEQKDKLLRSLEMQLHYLVDRYIDKYSLSNWGILQTTAILLAAYYFEDDIEIQEAKVFAEKELSLQVSLQVLEDGSQYEQSIMYHIEVFKALSELAILVPSYLPLLEKTLQKMAYYIQMMTGPDHKQIALGDSDQSDTRDILTLASILLQSPSLKSSAFSFVDVDSLMLFGKEGVRIFAQLKREDILPQSHHFESSGHICIKKDGYQVFFKSGPMGSAHTHSDQNSLCLYYKGKPVFIDPGRYTYKEEALRYSLKSAVSHSTCFIENKLPERIKDSWSYESYPGSQFCRLKEEGEFLLIEGFSQTTFLAEANYQHQRQVLILPNGIFIVLDRVDCQGSHTFTTQFVLDQNLRFENGCLADLRVISQEPFQEVEMPISKKYNQIQTSHKIVKKQTVQNHCFDSTIFVSHDSRVRSLDVYQVGSHQTLAGAQAWEFKGADFHYIVAVLDQDIVKGDKLFMVEGIKCRGKVIVYDKKTQRLIRLKH</sequence>
<dbReference type="STRING" id="1608583.BN1356_00390"/>
<reference evidence="8" key="1">
    <citation type="submission" date="2015-03" db="EMBL/GenBank/DDBJ databases">
        <authorList>
            <person name="Urmite Genomes"/>
        </authorList>
    </citation>
    <scope>NUCLEOTIDE SEQUENCE [LARGE SCALE GENOMIC DNA]</scope>
    <source>
        <strain evidence="8">FF10</strain>
    </source>
</reference>
<protein>
    <submittedName>
        <fullName evidence="7">Oligohyaluronate lyase</fullName>
    </submittedName>
</protein>
<keyword evidence="4 7" id="KW-0456">Lyase</keyword>
<accession>A0A0E4H6U1</accession>
<dbReference type="RefSeq" id="WP_093649734.1">
    <property type="nucleotide sequence ID" value="NZ_CTEN01000001.1"/>
</dbReference>
<dbReference type="Gene3D" id="1.50.10.100">
    <property type="entry name" value="Chondroitin AC/alginate lyase"/>
    <property type="match status" value="1"/>
</dbReference>
<keyword evidence="2" id="KW-0732">Signal</keyword>
<dbReference type="InterPro" id="IPR031680">
    <property type="entry name" value="Hepar_II_III_N"/>
</dbReference>
<keyword evidence="8" id="KW-1185">Reference proteome</keyword>
<evidence type="ECO:0000259" key="5">
    <source>
        <dbReference type="Pfam" id="PF07940"/>
    </source>
</evidence>
<evidence type="ECO:0000256" key="2">
    <source>
        <dbReference type="ARBA" id="ARBA00022729"/>
    </source>
</evidence>
<name>A0A0E4H6U1_9STRE</name>
<dbReference type="GO" id="GO:0016829">
    <property type="term" value="F:lyase activity"/>
    <property type="evidence" value="ECO:0007669"/>
    <property type="project" value="UniProtKB-KW"/>
</dbReference>
<dbReference type="SUPFAM" id="SSF48230">
    <property type="entry name" value="Chondroitin AC/alginate lyase"/>
    <property type="match status" value="1"/>
</dbReference>
<evidence type="ECO:0000313" key="7">
    <source>
        <dbReference type="EMBL" id="CQR24018.1"/>
    </source>
</evidence>
<gene>
    <name evidence="7" type="ORF">BN1356_00390</name>
</gene>
<dbReference type="InterPro" id="IPR012480">
    <property type="entry name" value="Hepar_II_III_C"/>
</dbReference>
<dbReference type="PANTHER" id="PTHR39210">
    <property type="entry name" value="HEPARIN-SULFATE LYASE"/>
    <property type="match status" value="1"/>
</dbReference>